<dbReference type="Gene3D" id="3.30.70.270">
    <property type="match status" value="2"/>
</dbReference>
<dbReference type="InterPro" id="IPR012337">
    <property type="entry name" value="RNaseH-like_sf"/>
</dbReference>
<dbReference type="PANTHER" id="PTHR48475:SF2">
    <property type="entry name" value="RIBONUCLEASE H"/>
    <property type="match status" value="1"/>
</dbReference>
<dbReference type="CDD" id="cd01647">
    <property type="entry name" value="RT_LTR"/>
    <property type="match status" value="1"/>
</dbReference>
<dbReference type="InterPro" id="IPR041577">
    <property type="entry name" value="RT_RNaseH_2"/>
</dbReference>
<dbReference type="InterPro" id="IPR043502">
    <property type="entry name" value="DNA/RNA_pol_sf"/>
</dbReference>
<name>A0AAD4ZQ94_PRUDU</name>
<protein>
    <submittedName>
        <fullName evidence="4">Uncharacterized protein</fullName>
    </submittedName>
</protein>
<dbReference type="PROSITE" id="PS50878">
    <property type="entry name" value="RT_POL"/>
    <property type="match status" value="1"/>
</dbReference>
<dbReference type="PANTHER" id="PTHR48475">
    <property type="entry name" value="RIBONUCLEASE H"/>
    <property type="match status" value="1"/>
</dbReference>
<dbReference type="Proteomes" id="UP001054821">
    <property type="component" value="Chromosome 1"/>
</dbReference>
<keyword evidence="5" id="KW-1185">Reference proteome</keyword>
<dbReference type="Pfam" id="PF13456">
    <property type="entry name" value="RVT_3"/>
    <property type="match status" value="1"/>
</dbReference>
<dbReference type="Pfam" id="PF17921">
    <property type="entry name" value="Integrase_H2C2"/>
    <property type="match status" value="1"/>
</dbReference>
<dbReference type="InterPro" id="IPR002156">
    <property type="entry name" value="RNaseH_domain"/>
</dbReference>
<dbReference type="Gene3D" id="3.30.420.10">
    <property type="entry name" value="Ribonuclease H-like superfamily/Ribonuclease H"/>
    <property type="match status" value="1"/>
</dbReference>
<dbReference type="Gene3D" id="1.10.340.70">
    <property type="match status" value="1"/>
</dbReference>
<dbReference type="PROSITE" id="PS50879">
    <property type="entry name" value="RNASE_H_1"/>
    <property type="match status" value="1"/>
</dbReference>
<reference evidence="4 5" key="1">
    <citation type="journal article" date="2022" name="G3 (Bethesda)">
        <title>Whole-genome sequence and methylome profiling of the almond [Prunus dulcis (Mill.) D.A. Webb] cultivar 'Nonpareil'.</title>
        <authorList>
            <person name="D'Amico-Willman K.M."/>
            <person name="Ouma W.Z."/>
            <person name="Meulia T."/>
            <person name="Sideli G.M."/>
            <person name="Gradziel T.M."/>
            <person name="Fresnedo-Ramirez J."/>
        </authorList>
    </citation>
    <scope>NUCLEOTIDE SEQUENCE [LARGE SCALE GENOMIC DNA]</scope>
    <source>
        <strain evidence="4">Clone GOH B32 T37-40</strain>
    </source>
</reference>
<dbReference type="CDD" id="cd09279">
    <property type="entry name" value="RNase_HI_like"/>
    <property type="match status" value="1"/>
</dbReference>
<dbReference type="SUPFAM" id="SSF53098">
    <property type="entry name" value="Ribonuclease H-like"/>
    <property type="match status" value="1"/>
</dbReference>
<sequence>MPGIAPDVISHKLTISPAYKPVRQKRRSYDAERYEAMRTEVEKLQTIGFIREATYPVWLANSVMVRKSTGGWRMCQDYTDLNKACPKDSFPLPRIDQLVDATAGHELLSFMDAYSGYNQIFMHPPDSEHTAFITDKGLYCYNVMPFGLKNAGATYQRLVNKIFAGYIGNIMEVYVDDMLVKSRTAEDHLQNLSIMFGILKDYRMRLNPKKCAFGVSSGKFLGFMISQRGIEANPEKIKAIIDMERPKTTKDIQSLTGRVAALTRFISKATDKCVPFFKALKGGKRDITWTAECDNAFQALKNYMSKAPLLSKPLPGEILYLYLSVSGTAVNSVLIRKPEKAELPIFYVSKALQSAELRYPPLEQLALALVVSARRLRPYFQAHGIKVLTNQPLRQVLQKPEISGRLIKWAIELGEFDIQFVPRPAEKGQAVADFISELTPATVQPTSEAITETILPGQPGTERLDTSTPVWGLHVDGSANQQGCGAGLVLTTPDGLKIEYALRFDFRTSNNEAEYEALLAGLRLAKSMNAKQIRIHSDSQLIVNQVTADFAAKDASMYAYLSTAHQLLRSFQAYEIKQIPRGENSHADALARLASAINEKVGRKVPVDILAQPSTITSETCAVRYEDTWMSPIYSYLTNGTLPEDKPQARKLRYRSARYTVINDVLYKRGYTTPYLKCLTAEQGDYVLREVHTGVCGDHSGSRSLAYKVFRQGYFWPTMHQDANTLVKKCDKCQRFGNIPHIPAEPLTPIVSPWPFAQWGLDLIGPMPQGKGQAIRFGTLQTILHPFENQLVFCITSPSPVERSGRSNKQNSEETAETAAGQGKGSLAGKASRSTVGHSDVLPNIHWRNPFLPGFWIGSGSTCGNR</sequence>
<accession>A0AAD4ZQ94</accession>
<proteinExistence type="predicted"/>
<feature type="region of interest" description="Disordered" evidence="1">
    <location>
        <begin position="800"/>
        <end position="835"/>
    </location>
</feature>
<evidence type="ECO:0000313" key="5">
    <source>
        <dbReference type="Proteomes" id="UP001054821"/>
    </source>
</evidence>
<gene>
    <name evidence="4" type="ORF">L3X38_005052</name>
</gene>
<feature type="domain" description="Reverse transcriptase" evidence="2">
    <location>
        <begin position="1"/>
        <end position="225"/>
    </location>
</feature>
<comment type="caution">
    <text evidence="4">The sequence shown here is derived from an EMBL/GenBank/DDBJ whole genome shotgun (WGS) entry which is preliminary data.</text>
</comment>
<feature type="domain" description="RNase H type-1" evidence="3">
    <location>
        <begin position="467"/>
        <end position="596"/>
    </location>
</feature>
<dbReference type="GO" id="GO:0003676">
    <property type="term" value="F:nucleic acid binding"/>
    <property type="evidence" value="ECO:0007669"/>
    <property type="project" value="InterPro"/>
</dbReference>
<dbReference type="Gene3D" id="3.10.10.10">
    <property type="entry name" value="HIV Type 1 Reverse Transcriptase, subunit A, domain 1"/>
    <property type="match status" value="1"/>
</dbReference>
<dbReference type="AlphaFoldDB" id="A0AAD4ZQ94"/>
<dbReference type="InterPro" id="IPR036397">
    <property type="entry name" value="RNaseH_sf"/>
</dbReference>
<evidence type="ECO:0000313" key="4">
    <source>
        <dbReference type="EMBL" id="KAI5352161.1"/>
    </source>
</evidence>
<dbReference type="InterPro" id="IPR043128">
    <property type="entry name" value="Rev_trsase/Diguanyl_cyclase"/>
</dbReference>
<organism evidence="4 5">
    <name type="scientific">Prunus dulcis</name>
    <name type="common">Almond</name>
    <name type="synonym">Amygdalus dulcis</name>
    <dbReference type="NCBI Taxonomy" id="3755"/>
    <lineage>
        <taxon>Eukaryota</taxon>
        <taxon>Viridiplantae</taxon>
        <taxon>Streptophyta</taxon>
        <taxon>Embryophyta</taxon>
        <taxon>Tracheophyta</taxon>
        <taxon>Spermatophyta</taxon>
        <taxon>Magnoliopsida</taxon>
        <taxon>eudicotyledons</taxon>
        <taxon>Gunneridae</taxon>
        <taxon>Pentapetalae</taxon>
        <taxon>rosids</taxon>
        <taxon>fabids</taxon>
        <taxon>Rosales</taxon>
        <taxon>Rosaceae</taxon>
        <taxon>Amygdaloideae</taxon>
        <taxon>Amygdaleae</taxon>
        <taxon>Prunus</taxon>
    </lineage>
</organism>
<dbReference type="EMBL" id="JAJFAZ020000001">
    <property type="protein sequence ID" value="KAI5352161.1"/>
    <property type="molecule type" value="Genomic_DNA"/>
</dbReference>
<evidence type="ECO:0000259" key="3">
    <source>
        <dbReference type="PROSITE" id="PS50879"/>
    </source>
</evidence>
<evidence type="ECO:0000259" key="2">
    <source>
        <dbReference type="PROSITE" id="PS50878"/>
    </source>
</evidence>
<dbReference type="InterPro" id="IPR041588">
    <property type="entry name" value="Integrase_H2C2"/>
</dbReference>
<evidence type="ECO:0000256" key="1">
    <source>
        <dbReference type="SAM" id="MobiDB-lite"/>
    </source>
</evidence>
<dbReference type="InterPro" id="IPR000477">
    <property type="entry name" value="RT_dom"/>
</dbReference>
<dbReference type="SUPFAM" id="SSF56672">
    <property type="entry name" value="DNA/RNA polymerases"/>
    <property type="match status" value="1"/>
</dbReference>
<dbReference type="Pfam" id="PF17919">
    <property type="entry name" value="RT_RNaseH_2"/>
    <property type="match status" value="1"/>
</dbReference>
<dbReference type="Pfam" id="PF00078">
    <property type="entry name" value="RVT_1"/>
    <property type="match status" value="1"/>
</dbReference>
<dbReference type="GO" id="GO:0004523">
    <property type="term" value="F:RNA-DNA hybrid ribonuclease activity"/>
    <property type="evidence" value="ECO:0007669"/>
    <property type="project" value="InterPro"/>
</dbReference>